<proteinExistence type="predicted"/>
<evidence type="ECO:0000313" key="2">
    <source>
        <dbReference type="RefSeq" id="XP_002137712.2"/>
    </source>
</evidence>
<sequence length="117" mass="13362">MWGCMCTDINNRTTTMLQSNRVLQREQVELLAIEKKLLKVVPVIQEALNSLKVEELHLKSLGLERTIESQRVVPAHRTHFDMNAPPAAMQPDQINQQKIDLDLFINKLEGGEELDSD</sequence>
<dbReference type="RefSeq" id="XP_002137712.2">
    <property type="nucleotide sequence ID" value="XM_002137676.3"/>
</dbReference>
<evidence type="ECO:0000313" key="1">
    <source>
        <dbReference type="Proteomes" id="UP000001819"/>
    </source>
</evidence>
<dbReference type="GO" id="GO:0005634">
    <property type="term" value="C:nucleus"/>
    <property type="evidence" value="ECO:0007669"/>
    <property type="project" value="InterPro"/>
</dbReference>
<organism evidence="1 2">
    <name type="scientific">Drosophila pseudoobscura pseudoobscura</name>
    <name type="common">Fruit fly</name>
    <dbReference type="NCBI Taxonomy" id="46245"/>
    <lineage>
        <taxon>Eukaryota</taxon>
        <taxon>Metazoa</taxon>
        <taxon>Ecdysozoa</taxon>
        <taxon>Arthropoda</taxon>
        <taxon>Hexapoda</taxon>
        <taxon>Insecta</taxon>
        <taxon>Pterygota</taxon>
        <taxon>Neoptera</taxon>
        <taxon>Endopterygota</taxon>
        <taxon>Diptera</taxon>
        <taxon>Brachycera</taxon>
        <taxon>Muscomorpha</taxon>
        <taxon>Ephydroidea</taxon>
        <taxon>Drosophilidae</taxon>
        <taxon>Drosophila</taxon>
        <taxon>Sophophora</taxon>
    </lineage>
</organism>
<dbReference type="Proteomes" id="UP000001819">
    <property type="component" value="Chromosome 2"/>
</dbReference>
<dbReference type="Pfam" id="PF15497">
    <property type="entry name" value="SNAPC5"/>
    <property type="match status" value="1"/>
</dbReference>
<keyword evidence="1" id="KW-1185">Reference proteome</keyword>
<dbReference type="InterPro" id="IPR029138">
    <property type="entry name" value="SNAPC5"/>
</dbReference>
<name>A0A6I8V303_DROPS</name>
<dbReference type="AlphaFoldDB" id="A0A6I8V303"/>
<dbReference type="KEGG" id="dpo:6897567"/>
<protein>
    <submittedName>
        <fullName evidence="2">Uncharacterized protein</fullName>
    </submittedName>
</protein>
<dbReference type="GO" id="GO:0006384">
    <property type="term" value="P:transcription initiation at RNA polymerase III promoter"/>
    <property type="evidence" value="ECO:0007669"/>
    <property type="project" value="InterPro"/>
</dbReference>
<dbReference type="GeneID" id="6897567"/>
<dbReference type="GO" id="GO:0006366">
    <property type="term" value="P:transcription by RNA polymerase II"/>
    <property type="evidence" value="ECO:0007669"/>
    <property type="project" value="InterPro"/>
</dbReference>
<dbReference type="InParanoid" id="A0A6I8V303"/>
<reference evidence="1" key="1">
    <citation type="submission" date="2024-06" db="UniProtKB">
        <authorList>
            <consortium name="RefSeq"/>
        </authorList>
    </citation>
    <scope>NUCLEOTIDE SEQUENCE [LARGE SCALE GENOMIC DNA]</scope>
    <source>
        <strain evidence="1">MV2-25</strain>
    </source>
</reference>
<accession>A0A6I8V303</accession>
<gene>
    <name evidence="2" type="primary">LOC6897567</name>
</gene>
<reference evidence="2" key="2">
    <citation type="submission" date="2025-08" db="UniProtKB">
        <authorList>
            <consortium name="RefSeq"/>
        </authorList>
    </citation>
    <scope>IDENTIFICATION</scope>
    <source>
        <strain evidence="2">MV-25-SWS-2005</strain>
        <tissue evidence="2">Whole body</tissue>
    </source>
</reference>
<dbReference type="Bgee" id="FBgn0247754">
    <property type="expression patterns" value="Expressed in insect adult head and 2 other cell types or tissues"/>
</dbReference>